<evidence type="ECO:0000256" key="1">
    <source>
        <dbReference type="ARBA" id="ARBA00004162"/>
    </source>
</evidence>
<organism evidence="21 22">
    <name type="scientific">Nyssa sinensis</name>
    <dbReference type="NCBI Taxonomy" id="561372"/>
    <lineage>
        <taxon>Eukaryota</taxon>
        <taxon>Viridiplantae</taxon>
        <taxon>Streptophyta</taxon>
        <taxon>Embryophyta</taxon>
        <taxon>Tracheophyta</taxon>
        <taxon>Spermatophyta</taxon>
        <taxon>Magnoliopsida</taxon>
        <taxon>eudicotyledons</taxon>
        <taxon>Gunneridae</taxon>
        <taxon>Pentapetalae</taxon>
        <taxon>asterids</taxon>
        <taxon>Cornales</taxon>
        <taxon>Nyssaceae</taxon>
        <taxon>Nyssa</taxon>
    </lineage>
</organism>
<keyword evidence="12" id="KW-0418">Kinase</keyword>
<keyword evidence="6" id="KW-0433">Leucine-rich repeat</keyword>
<comment type="subcellular location">
    <subcellularLocation>
        <location evidence="1">Cell membrane</location>
        <topology evidence="1">Single-pass membrane protein</topology>
    </subcellularLocation>
</comment>
<evidence type="ECO:0000256" key="13">
    <source>
        <dbReference type="ARBA" id="ARBA00022840"/>
    </source>
</evidence>
<dbReference type="EC" id="2.7.11.1" evidence="2"/>
<keyword evidence="3" id="KW-1003">Cell membrane</keyword>
<comment type="catalytic activity">
    <reaction evidence="18">
        <text>L-threonyl-[protein] + ATP = O-phospho-L-threonyl-[protein] + ADP + H(+)</text>
        <dbReference type="Rhea" id="RHEA:46608"/>
        <dbReference type="Rhea" id="RHEA-COMP:11060"/>
        <dbReference type="Rhea" id="RHEA-COMP:11605"/>
        <dbReference type="ChEBI" id="CHEBI:15378"/>
        <dbReference type="ChEBI" id="CHEBI:30013"/>
        <dbReference type="ChEBI" id="CHEBI:30616"/>
        <dbReference type="ChEBI" id="CHEBI:61977"/>
        <dbReference type="ChEBI" id="CHEBI:456216"/>
        <dbReference type="EC" id="2.7.11.1"/>
    </reaction>
</comment>
<keyword evidence="5" id="KW-0597">Phosphoprotein</keyword>
<evidence type="ECO:0000256" key="3">
    <source>
        <dbReference type="ARBA" id="ARBA00022475"/>
    </source>
</evidence>
<evidence type="ECO:0000256" key="16">
    <source>
        <dbReference type="ARBA" id="ARBA00023170"/>
    </source>
</evidence>
<keyword evidence="16" id="KW-0675">Receptor</keyword>
<dbReference type="FunFam" id="1.10.510.10:FF:000358">
    <property type="entry name" value="Putative leucine-rich repeat receptor-like serine/threonine-protein kinase"/>
    <property type="match status" value="1"/>
</dbReference>
<keyword evidence="15" id="KW-0472">Membrane</keyword>
<keyword evidence="11" id="KW-0547">Nucleotide-binding</keyword>
<feature type="domain" description="Protein kinase" evidence="20">
    <location>
        <begin position="1"/>
        <end position="285"/>
    </location>
</feature>
<evidence type="ECO:0000256" key="18">
    <source>
        <dbReference type="ARBA" id="ARBA00047899"/>
    </source>
</evidence>
<keyword evidence="10" id="KW-0677">Repeat</keyword>
<dbReference type="PANTHER" id="PTHR48055:SF55">
    <property type="entry name" value="PROTEIN KINASE DOMAIN-CONTAINING PROTEIN"/>
    <property type="match status" value="1"/>
</dbReference>
<dbReference type="OrthoDB" id="1103805at2759"/>
<keyword evidence="7" id="KW-0808">Transferase</keyword>
<evidence type="ECO:0000256" key="5">
    <source>
        <dbReference type="ARBA" id="ARBA00022553"/>
    </source>
</evidence>
<keyword evidence="8" id="KW-0812">Transmembrane</keyword>
<sequence length="298" mass="32282">MGSEVSMYGDVYSFGILLLEMFTGNRPTDDLFKDNLNLHNFAKAALPDRVADIADPILLQETEEEHESTNNIHSKSSNRSNKLEGCLVSILGIGVACSAELARERMNIHDAAAKLNSVRDTVHGTGIHGERRPRHTDQLAGVFSLGIRGTIGYAAPEYGMGSEVSTKGDVYSYGILLLEMMTGKRPTDNMFEGSLNLHNFASMAFPDRVMEILDPVLTINDEATAAAAAAAAAAAKSNNNRSPGQARNDNRKEECLISMVKIGLACSMESPLDRMDISNAIHELLLVRDILQGTRTGS</sequence>
<keyword evidence="9" id="KW-0732">Signal</keyword>
<proteinExistence type="predicted"/>
<evidence type="ECO:0000256" key="4">
    <source>
        <dbReference type="ARBA" id="ARBA00022527"/>
    </source>
</evidence>
<dbReference type="InterPro" id="IPR011009">
    <property type="entry name" value="Kinase-like_dom_sf"/>
</dbReference>
<protein>
    <recommendedName>
        <fullName evidence="2">non-specific serine/threonine protein kinase</fullName>
        <ecNumber evidence="2">2.7.11.1</ecNumber>
    </recommendedName>
</protein>
<dbReference type="PROSITE" id="PS50011">
    <property type="entry name" value="PROTEIN_KINASE_DOM"/>
    <property type="match status" value="1"/>
</dbReference>
<keyword evidence="13" id="KW-0067">ATP-binding</keyword>
<keyword evidence="22" id="KW-1185">Reference proteome</keyword>
<dbReference type="GO" id="GO:0005524">
    <property type="term" value="F:ATP binding"/>
    <property type="evidence" value="ECO:0007669"/>
    <property type="project" value="UniProtKB-KW"/>
</dbReference>
<name>A0A5J5AUJ8_9ASTE</name>
<evidence type="ECO:0000256" key="17">
    <source>
        <dbReference type="ARBA" id="ARBA00023180"/>
    </source>
</evidence>
<evidence type="ECO:0000256" key="9">
    <source>
        <dbReference type="ARBA" id="ARBA00022729"/>
    </source>
</evidence>
<dbReference type="Pfam" id="PF07714">
    <property type="entry name" value="PK_Tyr_Ser-Thr"/>
    <property type="match status" value="1"/>
</dbReference>
<gene>
    <name evidence="21" type="ORF">F0562_031717</name>
</gene>
<dbReference type="AlphaFoldDB" id="A0A5J5AUJ8"/>
<dbReference type="PANTHER" id="PTHR48055">
    <property type="entry name" value="LEUCINE-RICH REPEAT RECEPTOR PROTEIN KINASE EMS1"/>
    <property type="match status" value="1"/>
</dbReference>
<dbReference type="GO" id="GO:0004674">
    <property type="term" value="F:protein serine/threonine kinase activity"/>
    <property type="evidence" value="ECO:0007669"/>
    <property type="project" value="UniProtKB-KW"/>
</dbReference>
<evidence type="ECO:0000313" key="21">
    <source>
        <dbReference type="EMBL" id="KAA8534090.1"/>
    </source>
</evidence>
<keyword evidence="4" id="KW-0723">Serine/threonine-protein kinase</keyword>
<dbReference type="GO" id="GO:0005886">
    <property type="term" value="C:plasma membrane"/>
    <property type="evidence" value="ECO:0007669"/>
    <property type="project" value="UniProtKB-SubCell"/>
</dbReference>
<reference evidence="21 22" key="1">
    <citation type="submission" date="2019-09" db="EMBL/GenBank/DDBJ databases">
        <title>A chromosome-level genome assembly of the Chinese tupelo Nyssa sinensis.</title>
        <authorList>
            <person name="Yang X."/>
            <person name="Kang M."/>
            <person name="Yang Y."/>
            <person name="Xiong H."/>
            <person name="Wang M."/>
            <person name="Zhang Z."/>
            <person name="Wang Z."/>
            <person name="Wu H."/>
            <person name="Ma T."/>
            <person name="Liu J."/>
            <person name="Xi Z."/>
        </authorList>
    </citation>
    <scope>NUCLEOTIDE SEQUENCE [LARGE SCALE GENOMIC DNA]</scope>
    <source>
        <strain evidence="21">J267</strain>
        <tissue evidence="21">Leaf</tissue>
    </source>
</reference>
<keyword evidence="14" id="KW-1133">Transmembrane helix</keyword>
<keyword evidence="17" id="KW-0325">Glycoprotein</keyword>
<comment type="catalytic activity">
    <reaction evidence="19">
        <text>L-seryl-[protein] + ATP = O-phospho-L-seryl-[protein] + ADP + H(+)</text>
        <dbReference type="Rhea" id="RHEA:17989"/>
        <dbReference type="Rhea" id="RHEA-COMP:9863"/>
        <dbReference type="Rhea" id="RHEA-COMP:11604"/>
        <dbReference type="ChEBI" id="CHEBI:15378"/>
        <dbReference type="ChEBI" id="CHEBI:29999"/>
        <dbReference type="ChEBI" id="CHEBI:30616"/>
        <dbReference type="ChEBI" id="CHEBI:83421"/>
        <dbReference type="ChEBI" id="CHEBI:456216"/>
        <dbReference type="EC" id="2.7.11.1"/>
    </reaction>
</comment>
<evidence type="ECO:0000256" key="19">
    <source>
        <dbReference type="ARBA" id="ARBA00048679"/>
    </source>
</evidence>
<evidence type="ECO:0000256" key="2">
    <source>
        <dbReference type="ARBA" id="ARBA00012513"/>
    </source>
</evidence>
<evidence type="ECO:0000256" key="15">
    <source>
        <dbReference type="ARBA" id="ARBA00023136"/>
    </source>
</evidence>
<dbReference type="InterPro" id="IPR000719">
    <property type="entry name" value="Prot_kinase_dom"/>
</dbReference>
<evidence type="ECO:0000313" key="22">
    <source>
        <dbReference type="Proteomes" id="UP000325577"/>
    </source>
</evidence>
<dbReference type="InterPro" id="IPR051564">
    <property type="entry name" value="LRR_receptor-like_kinase"/>
</dbReference>
<evidence type="ECO:0000256" key="7">
    <source>
        <dbReference type="ARBA" id="ARBA00022679"/>
    </source>
</evidence>
<evidence type="ECO:0000259" key="20">
    <source>
        <dbReference type="PROSITE" id="PS50011"/>
    </source>
</evidence>
<evidence type="ECO:0000256" key="14">
    <source>
        <dbReference type="ARBA" id="ARBA00022989"/>
    </source>
</evidence>
<evidence type="ECO:0000256" key="12">
    <source>
        <dbReference type="ARBA" id="ARBA00022777"/>
    </source>
</evidence>
<evidence type="ECO:0000256" key="10">
    <source>
        <dbReference type="ARBA" id="ARBA00022737"/>
    </source>
</evidence>
<dbReference type="InterPro" id="IPR001245">
    <property type="entry name" value="Ser-Thr/Tyr_kinase_cat_dom"/>
</dbReference>
<evidence type="ECO:0000256" key="11">
    <source>
        <dbReference type="ARBA" id="ARBA00022741"/>
    </source>
</evidence>
<dbReference type="EMBL" id="CM018041">
    <property type="protein sequence ID" value="KAA8534090.1"/>
    <property type="molecule type" value="Genomic_DNA"/>
</dbReference>
<dbReference type="Gene3D" id="1.10.510.10">
    <property type="entry name" value="Transferase(Phosphotransferase) domain 1"/>
    <property type="match status" value="2"/>
</dbReference>
<dbReference type="Proteomes" id="UP000325577">
    <property type="component" value="Linkage Group LG18"/>
</dbReference>
<evidence type="ECO:0000256" key="6">
    <source>
        <dbReference type="ARBA" id="ARBA00022614"/>
    </source>
</evidence>
<dbReference type="SUPFAM" id="SSF56112">
    <property type="entry name" value="Protein kinase-like (PK-like)"/>
    <property type="match status" value="2"/>
</dbReference>
<accession>A0A5J5AUJ8</accession>
<evidence type="ECO:0000256" key="8">
    <source>
        <dbReference type="ARBA" id="ARBA00022692"/>
    </source>
</evidence>